<feature type="coiled-coil region" evidence="1">
    <location>
        <begin position="13"/>
        <end position="40"/>
    </location>
</feature>
<keyword evidence="1" id="KW-0175">Coiled coil</keyword>
<proteinExistence type="predicted"/>
<comment type="caution">
    <text evidence="3">The sequence shown here is derived from an EMBL/GenBank/DDBJ whole genome shotgun (WGS) entry which is preliminary data.</text>
</comment>
<organism evidence="3">
    <name type="scientific">marine sediment metagenome</name>
    <dbReference type="NCBI Taxonomy" id="412755"/>
    <lineage>
        <taxon>unclassified sequences</taxon>
        <taxon>metagenomes</taxon>
        <taxon>ecological metagenomes</taxon>
    </lineage>
</organism>
<feature type="region of interest" description="Disordered" evidence="2">
    <location>
        <begin position="86"/>
        <end position="110"/>
    </location>
</feature>
<evidence type="ECO:0000256" key="2">
    <source>
        <dbReference type="SAM" id="MobiDB-lite"/>
    </source>
</evidence>
<name>A0A0F9B1Q2_9ZZZZ</name>
<dbReference type="AlphaFoldDB" id="A0A0F9B1Q2"/>
<protein>
    <submittedName>
        <fullName evidence="3">Uncharacterized protein</fullName>
    </submittedName>
</protein>
<gene>
    <name evidence="3" type="ORF">LCGC14_2501600</name>
</gene>
<reference evidence="3" key="1">
    <citation type="journal article" date="2015" name="Nature">
        <title>Complex archaea that bridge the gap between prokaryotes and eukaryotes.</title>
        <authorList>
            <person name="Spang A."/>
            <person name="Saw J.H."/>
            <person name="Jorgensen S.L."/>
            <person name="Zaremba-Niedzwiedzka K."/>
            <person name="Martijn J."/>
            <person name="Lind A.E."/>
            <person name="van Eijk R."/>
            <person name="Schleper C."/>
            <person name="Guy L."/>
            <person name="Ettema T.J."/>
        </authorList>
    </citation>
    <scope>NUCLEOTIDE SEQUENCE</scope>
</reference>
<evidence type="ECO:0000256" key="1">
    <source>
        <dbReference type="SAM" id="Coils"/>
    </source>
</evidence>
<sequence>MIVDIKKFIRKKAKEWKQESAETKKYREELKKKIKTAQRKTFAEESVKRAIESTKRKVKQRYAPKTRAGYFDAPISPALNQLIFGTTPTPKQAVHKVLKRKKKRKKKRRN</sequence>
<accession>A0A0F9B1Q2</accession>
<feature type="compositionally biased region" description="Basic residues" evidence="2">
    <location>
        <begin position="93"/>
        <end position="110"/>
    </location>
</feature>
<evidence type="ECO:0000313" key="3">
    <source>
        <dbReference type="EMBL" id="KKL15839.1"/>
    </source>
</evidence>
<dbReference type="EMBL" id="LAZR01039909">
    <property type="protein sequence ID" value="KKL15839.1"/>
    <property type="molecule type" value="Genomic_DNA"/>
</dbReference>